<dbReference type="AlphaFoldDB" id="D5MFJ8"/>
<proteinExistence type="predicted"/>
<sequence>MVSDCRTHRPAQRSPAAAYTDRCVLVRYASLYTLHPVFDGPPLMPMPALGQTLQIGHEVNELLDGHGVVVAGHFRLAVRAEIPFVFGLVVCDPPGCRGIRIDDRLDEILSRMHRPHPREGRPHIALLGFGCGKVLTRHFMALEAFKVDKDLPSGVMISGRYGESPPWGGYETRLLWGRIFLLHGLLRGCDRRMMVMSALRRGLIAPHVDDRE</sequence>
<accession>D5MFJ8</accession>
<evidence type="ECO:0000313" key="1">
    <source>
        <dbReference type="EMBL" id="CBE68529.1"/>
    </source>
</evidence>
<dbReference type="HOGENOM" id="CLU_1297908_0_0_0"/>
<dbReference type="Proteomes" id="UP000006898">
    <property type="component" value="Chromosome"/>
</dbReference>
<dbReference type="EMBL" id="FP565575">
    <property type="protein sequence ID" value="CBE68529.1"/>
    <property type="molecule type" value="Genomic_DNA"/>
</dbReference>
<gene>
    <name evidence="1" type="ORF">DAMO_1469</name>
</gene>
<organism evidence="1 2">
    <name type="scientific">Methylomirabilis oxygeniifera</name>
    <dbReference type="NCBI Taxonomy" id="671143"/>
    <lineage>
        <taxon>Bacteria</taxon>
        <taxon>Candidatus Methylomirabilota</taxon>
        <taxon>Candidatus Methylomirabilia</taxon>
        <taxon>Candidatus Methylomirabilales</taxon>
        <taxon>Candidatus Methylomirabilaceae</taxon>
        <taxon>Candidatus Methylomirabilis</taxon>
    </lineage>
</organism>
<protein>
    <submittedName>
        <fullName evidence="1">Uncharacterized protein</fullName>
    </submittedName>
</protein>
<evidence type="ECO:0000313" key="2">
    <source>
        <dbReference type="Proteomes" id="UP000006898"/>
    </source>
</evidence>
<dbReference type="KEGG" id="mox:DAMO_1469"/>
<name>D5MFJ8_METO1</name>
<dbReference type="STRING" id="671143.DAMO_1469"/>
<reference evidence="1 2" key="1">
    <citation type="journal article" date="2010" name="Nature">
        <title>Nitrite-driven anaerobic methane oxidation by oxygenic bacteria.</title>
        <authorList>
            <person name="Ettwig K.F."/>
            <person name="Butler M.K."/>
            <person name="Le Paslier D."/>
            <person name="Pelletier E."/>
            <person name="Mangenot S."/>
            <person name="Kuypers M.M.M."/>
            <person name="Schreiber F."/>
            <person name="Dutilh B.E."/>
            <person name="Zedelius J."/>
            <person name="de Beer D."/>
            <person name="Gloerich J."/>
            <person name="Wessels H.J.C.T."/>
            <person name="van Allen T."/>
            <person name="Luesken F."/>
            <person name="Wu M."/>
            <person name="van de Pas-Schoonen K.T."/>
            <person name="Op den Camp H.J.M."/>
            <person name="Janssen-Megens E.M."/>
            <person name="Francoijs K-J."/>
            <person name="Stunnenberg H."/>
            <person name="Weissenbach J."/>
            <person name="Jetten M.S.M."/>
            <person name="Strous M."/>
        </authorList>
    </citation>
    <scope>NUCLEOTIDE SEQUENCE [LARGE SCALE GENOMIC DNA]</scope>
</reference>